<evidence type="ECO:0000313" key="7">
    <source>
        <dbReference type="Proteomes" id="UP000321960"/>
    </source>
</evidence>
<keyword evidence="2 5" id="KW-0808">Transferase</keyword>
<dbReference type="AlphaFoldDB" id="A0A512J1V5"/>
<evidence type="ECO:0000313" key="6">
    <source>
        <dbReference type="EMBL" id="GLS63984.1"/>
    </source>
</evidence>
<reference evidence="8" key="2">
    <citation type="journal article" date="2019" name="Int. J. Syst. Evol. Microbiol.">
        <title>The Global Catalogue of Microorganisms (GCM) 10K type strain sequencing project: providing services to taxonomists for standard genome sequencing and annotation.</title>
        <authorList>
            <consortium name="The Broad Institute Genomics Platform"/>
            <consortium name="The Broad Institute Genome Sequencing Center for Infectious Disease"/>
            <person name="Wu L."/>
            <person name="Ma J."/>
        </authorList>
    </citation>
    <scope>NUCLEOTIDE SEQUENCE [LARGE SCALE GENOMIC DNA]</scope>
    <source>
        <strain evidence="8">NBRC 107715</strain>
    </source>
</reference>
<name>A0A512J1V5_9HYPH</name>
<sequence>MVSTIPLDDPGDPRLAPYAAMRERDLVGRAGRFIVEGEVTLRLMLSGRARFAVESVLLAPERLPGLAAALEAHAARHPAPPPVYLASRAVMGAVTGFPIHRGVLAVGVRGAEAPPDALVPPAPAPALVLGLAGLTNHDNVGGLFRNAAAFGADAVLLDAATCDPLYRKAIRVSAGAALAVPFARLAAGADWLALAASLGLAPVALSPGGAETLADLPALPRALLLLGTEGPGLPAGVIARARGVRIPMAPGFDSLNVATAGAIALHHLRAAKAAPARDPSAAQAAPARDPSAAQAAPARDKE</sequence>
<accession>A0A512J1V5</accession>
<evidence type="ECO:0000313" key="5">
    <source>
        <dbReference type="EMBL" id="GEP03952.1"/>
    </source>
</evidence>
<keyword evidence="1 5" id="KW-0489">Methyltransferase</keyword>
<keyword evidence="8" id="KW-1185">Reference proteome</keyword>
<dbReference type="PANTHER" id="PTHR43191">
    <property type="entry name" value="RRNA METHYLTRANSFERASE 3"/>
    <property type="match status" value="1"/>
</dbReference>
<feature type="region of interest" description="Disordered" evidence="3">
    <location>
        <begin position="274"/>
        <end position="302"/>
    </location>
</feature>
<dbReference type="Proteomes" id="UP001156856">
    <property type="component" value="Unassembled WGS sequence"/>
</dbReference>
<evidence type="ECO:0000256" key="2">
    <source>
        <dbReference type="ARBA" id="ARBA00022679"/>
    </source>
</evidence>
<dbReference type="GO" id="GO:0008173">
    <property type="term" value="F:RNA methyltransferase activity"/>
    <property type="evidence" value="ECO:0007669"/>
    <property type="project" value="InterPro"/>
</dbReference>
<dbReference type="GO" id="GO:0032259">
    <property type="term" value="P:methylation"/>
    <property type="evidence" value="ECO:0007669"/>
    <property type="project" value="UniProtKB-KW"/>
</dbReference>
<dbReference type="SUPFAM" id="SSF55315">
    <property type="entry name" value="L30e-like"/>
    <property type="match status" value="1"/>
</dbReference>
<reference evidence="5 7" key="3">
    <citation type="submission" date="2019-07" db="EMBL/GenBank/DDBJ databases">
        <title>Whole genome shotgun sequence of Methylobacterium oxalidis NBRC 107715.</title>
        <authorList>
            <person name="Hosoyama A."/>
            <person name="Uohara A."/>
            <person name="Ohji S."/>
            <person name="Ichikawa N."/>
        </authorList>
    </citation>
    <scope>NUCLEOTIDE SEQUENCE [LARGE SCALE GENOMIC DNA]</scope>
    <source>
        <strain evidence="5 7">NBRC 107715</strain>
    </source>
</reference>
<dbReference type="Pfam" id="PF00588">
    <property type="entry name" value="SpoU_methylase"/>
    <property type="match status" value="1"/>
</dbReference>
<proteinExistence type="predicted"/>
<dbReference type="InterPro" id="IPR051259">
    <property type="entry name" value="rRNA_Methyltransferase"/>
</dbReference>
<evidence type="ECO:0000256" key="1">
    <source>
        <dbReference type="ARBA" id="ARBA00022603"/>
    </source>
</evidence>
<gene>
    <name evidence="6" type="ORF">GCM10007888_23650</name>
    <name evidence="5" type="ORF">MOX02_19900</name>
</gene>
<dbReference type="EMBL" id="BJZU01000033">
    <property type="protein sequence ID" value="GEP03952.1"/>
    <property type="molecule type" value="Genomic_DNA"/>
</dbReference>
<comment type="caution">
    <text evidence="5">The sequence shown here is derived from an EMBL/GenBank/DDBJ whole genome shotgun (WGS) entry which is preliminary data.</text>
</comment>
<protein>
    <submittedName>
        <fullName evidence="5">RNA methyltransferase</fullName>
    </submittedName>
</protein>
<reference evidence="6" key="1">
    <citation type="journal article" date="2014" name="Int. J. Syst. Evol. Microbiol.">
        <title>Complete genome of a new Firmicutes species belonging to the dominant human colonic microbiota ('Ruminococcus bicirculans') reveals two chromosomes and a selective capacity to utilize plant glucans.</title>
        <authorList>
            <consortium name="NISC Comparative Sequencing Program"/>
            <person name="Wegmann U."/>
            <person name="Louis P."/>
            <person name="Goesmann A."/>
            <person name="Henrissat B."/>
            <person name="Duncan S.H."/>
            <person name="Flint H.J."/>
        </authorList>
    </citation>
    <scope>NUCLEOTIDE SEQUENCE</scope>
    <source>
        <strain evidence="6">NBRC 107715</strain>
    </source>
</reference>
<evidence type="ECO:0000256" key="3">
    <source>
        <dbReference type="SAM" id="MobiDB-lite"/>
    </source>
</evidence>
<evidence type="ECO:0000259" key="4">
    <source>
        <dbReference type="Pfam" id="PF00588"/>
    </source>
</evidence>
<reference evidence="6" key="4">
    <citation type="submission" date="2023-01" db="EMBL/GenBank/DDBJ databases">
        <title>Draft genome sequence of Methylobacterium oxalidis strain NBRC 107715.</title>
        <authorList>
            <person name="Sun Q."/>
            <person name="Mori K."/>
        </authorList>
    </citation>
    <scope>NUCLEOTIDE SEQUENCE</scope>
    <source>
        <strain evidence="6">NBRC 107715</strain>
    </source>
</reference>
<evidence type="ECO:0000313" key="8">
    <source>
        <dbReference type="Proteomes" id="UP001156856"/>
    </source>
</evidence>
<dbReference type="EMBL" id="BSPK01000033">
    <property type="protein sequence ID" value="GLS63984.1"/>
    <property type="molecule type" value="Genomic_DNA"/>
</dbReference>
<dbReference type="InterPro" id="IPR029064">
    <property type="entry name" value="Ribosomal_eL30-like_sf"/>
</dbReference>
<dbReference type="RefSeq" id="WP_147025615.1">
    <property type="nucleotide sequence ID" value="NZ_BJZU01000033.1"/>
</dbReference>
<dbReference type="OrthoDB" id="3190829at2"/>
<dbReference type="GO" id="GO:0006396">
    <property type="term" value="P:RNA processing"/>
    <property type="evidence" value="ECO:0007669"/>
    <property type="project" value="InterPro"/>
</dbReference>
<dbReference type="CDD" id="cd18095">
    <property type="entry name" value="SpoU-like_rRNA-MTase"/>
    <property type="match status" value="1"/>
</dbReference>
<dbReference type="SUPFAM" id="SSF75217">
    <property type="entry name" value="alpha/beta knot"/>
    <property type="match status" value="1"/>
</dbReference>
<dbReference type="Proteomes" id="UP000321960">
    <property type="component" value="Unassembled WGS sequence"/>
</dbReference>
<feature type="domain" description="tRNA/rRNA methyltransferase SpoU type" evidence="4">
    <location>
        <begin position="127"/>
        <end position="266"/>
    </location>
</feature>
<dbReference type="GO" id="GO:0003723">
    <property type="term" value="F:RNA binding"/>
    <property type="evidence" value="ECO:0007669"/>
    <property type="project" value="InterPro"/>
</dbReference>
<organism evidence="5 7">
    <name type="scientific">Methylobacterium oxalidis</name>
    <dbReference type="NCBI Taxonomy" id="944322"/>
    <lineage>
        <taxon>Bacteria</taxon>
        <taxon>Pseudomonadati</taxon>
        <taxon>Pseudomonadota</taxon>
        <taxon>Alphaproteobacteria</taxon>
        <taxon>Hyphomicrobiales</taxon>
        <taxon>Methylobacteriaceae</taxon>
        <taxon>Methylobacterium</taxon>
    </lineage>
</organism>
<dbReference type="Gene3D" id="3.40.1280.10">
    <property type="match status" value="1"/>
</dbReference>
<dbReference type="InterPro" id="IPR029028">
    <property type="entry name" value="Alpha/beta_knot_MTases"/>
</dbReference>
<dbReference type="InterPro" id="IPR001537">
    <property type="entry name" value="SpoU_MeTrfase"/>
</dbReference>
<dbReference type="InterPro" id="IPR029026">
    <property type="entry name" value="tRNA_m1G_MTases_N"/>
</dbReference>
<dbReference type="PANTHER" id="PTHR43191:SF12">
    <property type="entry name" value="RRNA METHYLASE"/>
    <property type="match status" value="1"/>
</dbReference>